<evidence type="ECO:0000256" key="2">
    <source>
        <dbReference type="ARBA" id="ARBA00022679"/>
    </source>
</evidence>
<dbReference type="Proteomes" id="UP000886890">
    <property type="component" value="Unassembled WGS sequence"/>
</dbReference>
<dbReference type="GO" id="GO:0032259">
    <property type="term" value="P:methylation"/>
    <property type="evidence" value="ECO:0007669"/>
    <property type="project" value="UniProtKB-KW"/>
</dbReference>
<reference evidence="5" key="2">
    <citation type="submission" date="2021-04" db="EMBL/GenBank/DDBJ databases">
        <authorList>
            <person name="Gilroy R."/>
        </authorList>
    </citation>
    <scope>NUCLEOTIDE SEQUENCE</scope>
    <source>
        <strain evidence="5">CHK183-1962</strain>
    </source>
</reference>
<dbReference type="PANTHER" id="PTHR11103:SF18">
    <property type="entry name" value="SLR1189 PROTEIN"/>
    <property type="match status" value="1"/>
</dbReference>
<name>A0A9D1XEY0_9FIRM</name>
<dbReference type="InterPro" id="IPR003726">
    <property type="entry name" value="HCY_dom"/>
</dbReference>
<keyword evidence="3" id="KW-0862">Zinc</keyword>
<keyword evidence="2 3" id="KW-0808">Transferase</keyword>
<evidence type="ECO:0000256" key="1">
    <source>
        <dbReference type="ARBA" id="ARBA00022603"/>
    </source>
</evidence>
<dbReference type="AlphaFoldDB" id="A0A9D1XEY0"/>
<dbReference type="PROSITE" id="PS50970">
    <property type="entry name" value="HCY"/>
    <property type="match status" value="1"/>
</dbReference>
<evidence type="ECO:0000313" key="6">
    <source>
        <dbReference type="Proteomes" id="UP000886890"/>
    </source>
</evidence>
<feature type="binding site" evidence="3">
    <location>
        <position position="289"/>
    </location>
    <ligand>
        <name>Zn(2+)</name>
        <dbReference type="ChEBI" id="CHEBI:29105"/>
    </ligand>
</feature>
<organism evidence="5 6">
    <name type="scientific">Candidatus Fusicatenibacter merdavium</name>
    <dbReference type="NCBI Taxonomy" id="2838600"/>
    <lineage>
        <taxon>Bacteria</taxon>
        <taxon>Bacillati</taxon>
        <taxon>Bacillota</taxon>
        <taxon>Clostridia</taxon>
        <taxon>Lachnospirales</taxon>
        <taxon>Lachnospiraceae</taxon>
        <taxon>Fusicatenibacter</taxon>
    </lineage>
</organism>
<proteinExistence type="predicted"/>
<reference evidence="5" key="1">
    <citation type="journal article" date="2021" name="PeerJ">
        <title>Extensive microbial diversity within the chicken gut microbiome revealed by metagenomics and culture.</title>
        <authorList>
            <person name="Gilroy R."/>
            <person name="Ravi A."/>
            <person name="Getino M."/>
            <person name="Pursley I."/>
            <person name="Horton D.L."/>
            <person name="Alikhan N.F."/>
            <person name="Baker D."/>
            <person name="Gharbi K."/>
            <person name="Hall N."/>
            <person name="Watson M."/>
            <person name="Adriaenssens E.M."/>
            <person name="Foster-Nyarko E."/>
            <person name="Jarju S."/>
            <person name="Secka A."/>
            <person name="Antonio M."/>
            <person name="Oren A."/>
            <person name="Chaudhuri R.R."/>
            <person name="La Ragione R."/>
            <person name="Hildebrand F."/>
            <person name="Pallen M.J."/>
        </authorList>
    </citation>
    <scope>NUCLEOTIDE SEQUENCE</scope>
    <source>
        <strain evidence="5">CHK183-1962</strain>
    </source>
</reference>
<dbReference type="GO" id="GO:0046872">
    <property type="term" value="F:metal ion binding"/>
    <property type="evidence" value="ECO:0007669"/>
    <property type="project" value="UniProtKB-KW"/>
</dbReference>
<keyword evidence="3" id="KW-0479">Metal-binding</keyword>
<dbReference type="EMBL" id="DXEK01000166">
    <property type="protein sequence ID" value="HIX77955.1"/>
    <property type="molecule type" value="Genomic_DNA"/>
</dbReference>
<dbReference type="SUPFAM" id="SSF82282">
    <property type="entry name" value="Homocysteine S-methyltransferase"/>
    <property type="match status" value="1"/>
</dbReference>
<evidence type="ECO:0000259" key="4">
    <source>
        <dbReference type="PROSITE" id="PS50970"/>
    </source>
</evidence>
<dbReference type="Pfam" id="PF02574">
    <property type="entry name" value="S-methyl_trans"/>
    <property type="match status" value="1"/>
</dbReference>
<evidence type="ECO:0000256" key="3">
    <source>
        <dbReference type="PROSITE-ProRule" id="PRU00333"/>
    </source>
</evidence>
<comment type="cofactor">
    <cofactor evidence="3">
        <name>Zn(2+)</name>
        <dbReference type="ChEBI" id="CHEBI:29105"/>
    </cofactor>
</comment>
<gene>
    <name evidence="5" type="ORF">H9734_10225</name>
</gene>
<dbReference type="GO" id="GO:0008168">
    <property type="term" value="F:methyltransferase activity"/>
    <property type="evidence" value="ECO:0007669"/>
    <property type="project" value="UniProtKB-UniRule"/>
</dbReference>
<feature type="binding site" evidence="3">
    <location>
        <position position="290"/>
    </location>
    <ligand>
        <name>Zn(2+)</name>
        <dbReference type="ChEBI" id="CHEBI:29105"/>
    </ligand>
</feature>
<keyword evidence="1 3" id="KW-0489">Methyltransferase</keyword>
<protein>
    <submittedName>
        <fullName evidence="5">Homocysteine S-methyltransferase family protein</fullName>
    </submittedName>
</protein>
<accession>A0A9D1XEY0</accession>
<dbReference type="InterPro" id="IPR036589">
    <property type="entry name" value="HCY_dom_sf"/>
</dbReference>
<evidence type="ECO:0000313" key="5">
    <source>
        <dbReference type="EMBL" id="HIX77955.1"/>
    </source>
</evidence>
<dbReference type="Gene3D" id="3.20.20.330">
    <property type="entry name" value="Homocysteine-binding-like domain"/>
    <property type="match status" value="1"/>
</dbReference>
<comment type="caution">
    <text evidence="5">The sequence shown here is derived from an EMBL/GenBank/DDBJ whole genome shotgun (WGS) entry which is preliminary data.</text>
</comment>
<sequence>MNFTDCFKTSPALLMEGALGERLKREYHLKIDGPVAMAGLVYTAPGRHALKKLWEDYAGIAADFRLPFLATTPTRRVNRERLPLSGRSPSIVRDNMEFLRTVRQDRPHMYIGGLLGCQGDAYTGAGCLSLEDSRKFHSWEATLFADACPDFLYAALMPTLPEAAGMALALQETKIPYLISFTILKNGCLVDGTPISEAIRFIDETVHTPPVCYMTNCIHPDLVYEALSQPFNRTDAVQRRFLGIQANTSALSYAELDHARDLKTSDPEELADAIARLRDLVPIKIFGGCCGTDDRHMRKIAEKILYL</sequence>
<feature type="domain" description="Hcy-binding" evidence="4">
    <location>
        <begin position="1"/>
        <end position="304"/>
    </location>
</feature>
<dbReference type="PANTHER" id="PTHR11103">
    <property type="entry name" value="SLR1189 PROTEIN"/>
    <property type="match status" value="1"/>
</dbReference>
<feature type="binding site" evidence="3">
    <location>
        <position position="217"/>
    </location>
    <ligand>
        <name>Zn(2+)</name>
        <dbReference type="ChEBI" id="CHEBI:29105"/>
    </ligand>
</feature>